<proteinExistence type="predicted"/>
<comment type="caution">
    <text evidence="2">The sequence shown here is derived from an EMBL/GenBank/DDBJ whole genome shotgun (WGS) entry which is preliminary data.</text>
</comment>
<feature type="transmembrane region" description="Helical" evidence="1">
    <location>
        <begin position="31"/>
        <end position="49"/>
    </location>
</feature>
<evidence type="ECO:0000313" key="2">
    <source>
        <dbReference type="EMBL" id="PYC42899.1"/>
    </source>
</evidence>
<gene>
    <name evidence="2" type="ORF">DMX08_04830</name>
</gene>
<evidence type="ECO:0000256" key="1">
    <source>
        <dbReference type="SAM" id="Phobius"/>
    </source>
</evidence>
<keyword evidence="1" id="KW-1133">Transmembrane helix</keyword>
<evidence type="ECO:0000313" key="3">
    <source>
        <dbReference type="Proteomes" id="UP000248188"/>
    </source>
</evidence>
<keyword evidence="1" id="KW-0812">Transmembrane</keyword>
<sequence length="59" mass="6195">MSTAAKSLLILTLISAIAALLLPEAPLGKAALIICGSMFSLFLLALLAGRKIKFDPILR</sequence>
<dbReference type="Proteomes" id="UP000248188">
    <property type="component" value="Unassembled WGS sequence"/>
</dbReference>
<dbReference type="RefSeq" id="WP_102860694.1">
    <property type="nucleotide sequence ID" value="NZ_AP024503.1"/>
</dbReference>
<dbReference type="NCBIfam" id="NF041882">
    <property type="entry name" value="PA3371_fam"/>
    <property type="match status" value="1"/>
</dbReference>
<keyword evidence="1" id="KW-0472">Membrane</keyword>
<organism evidence="2 3">
    <name type="scientific">Pseudomonas protegens</name>
    <dbReference type="NCBI Taxonomy" id="380021"/>
    <lineage>
        <taxon>Bacteria</taxon>
        <taxon>Pseudomonadati</taxon>
        <taxon>Pseudomonadota</taxon>
        <taxon>Gammaproteobacteria</taxon>
        <taxon>Pseudomonadales</taxon>
        <taxon>Pseudomonadaceae</taxon>
        <taxon>Pseudomonas</taxon>
    </lineage>
</organism>
<accession>A0A9Q6IK47</accession>
<protein>
    <submittedName>
        <fullName evidence="2">Uncharacterized protein</fullName>
    </submittedName>
</protein>
<dbReference type="AlphaFoldDB" id="A0A9Q6IK47"/>
<name>A0A9Q6IK47_9PSED</name>
<dbReference type="InterPro" id="IPR049711">
    <property type="entry name" value="PA3371-like"/>
</dbReference>
<dbReference type="EMBL" id="QJRN01000002">
    <property type="protein sequence ID" value="PYC42899.1"/>
    <property type="molecule type" value="Genomic_DNA"/>
</dbReference>
<reference evidence="2 3" key="1">
    <citation type="submission" date="2018-06" db="EMBL/GenBank/DDBJ databases">
        <title>Pseudomonas diversity within urban Lake Michigan freshwaters.</title>
        <authorList>
            <person name="Batrich M."/>
            <person name="Hatzopoulos T."/>
            <person name="Putonti C."/>
        </authorList>
    </citation>
    <scope>NUCLEOTIDE SEQUENCE [LARGE SCALE GENOMIC DNA]</scope>
    <source>
        <strain evidence="2 3">MB-090624</strain>
    </source>
</reference>